<evidence type="ECO:0000256" key="1">
    <source>
        <dbReference type="ARBA" id="ARBA00022679"/>
    </source>
</evidence>
<sequence>MKSYAKINIFLKIVGFRGNYHELKSRFILCKELYDEIDLVDRIGDGLIIDNPFDDNIIFKVYNFLENLGFANELGEFFKNHQVKLIKNIPAGGGLGGGSSNAAAFLHLVNDRLNLNLSKDKLMQIAHNIGADVAFFVSKFDSANVSGIGEIVEEFDDDIPNLDIITSPIFCSTPKVFTQYRAKFKGFDTDLASKLCLMKSSQILSTYSNIELNDLLKPSQEIYSELKIASNEFLSGSGSSKFKLKI</sequence>
<evidence type="ECO:0000313" key="7">
    <source>
        <dbReference type="EMBL" id="ARR02281.1"/>
    </source>
</evidence>
<dbReference type="PANTHER" id="PTHR43527:SF2">
    <property type="entry name" value="4-DIPHOSPHOCYTIDYL-2-C-METHYL-D-ERYTHRITOL KINASE, CHLOROPLASTIC"/>
    <property type="match status" value="1"/>
</dbReference>
<feature type="domain" description="GHMP kinase N-terminal" evidence="6">
    <location>
        <begin position="56"/>
        <end position="137"/>
    </location>
</feature>
<dbReference type="PIRSF" id="PIRSF010376">
    <property type="entry name" value="IspE"/>
    <property type="match status" value="1"/>
</dbReference>
<evidence type="ECO:0000259" key="6">
    <source>
        <dbReference type="Pfam" id="PF00288"/>
    </source>
</evidence>
<dbReference type="GO" id="GO:0016114">
    <property type="term" value="P:terpenoid biosynthetic process"/>
    <property type="evidence" value="ECO:0007669"/>
    <property type="project" value="UniProtKB-UniRule"/>
</dbReference>
<dbReference type="PANTHER" id="PTHR43527">
    <property type="entry name" value="4-DIPHOSPHOCYTIDYL-2-C-METHYL-D-ERYTHRITOL KINASE, CHLOROPLASTIC"/>
    <property type="match status" value="1"/>
</dbReference>
<name>A0A1X9T1D1_9BACT</name>
<dbReference type="GO" id="GO:0050515">
    <property type="term" value="F:4-(cytidine 5'-diphospho)-2-C-methyl-D-erythritol kinase activity"/>
    <property type="evidence" value="ECO:0007669"/>
    <property type="project" value="UniProtKB-UniRule"/>
</dbReference>
<dbReference type="EC" id="2.7.1.148" evidence="5"/>
<dbReference type="Gene3D" id="3.30.230.10">
    <property type="match status" value="1"/>
</dbReference>
<dbReference type="InterPro" id="IPR020568">
    <property type="entry name" value="Ribosomal_Su5_D2-typ_SF"/>
</dbReference>
<dbReference type="NCBIfam" id="TIGR00154">
    <property type="entry name" value="ispE"/>
    <property type="match status" value="1"/>
</dbReference>
<accession>A0A1X9T1D1</accession>
<keyword evidence="2" id="KW-0547">Nucleotide-binding</keyword>
<dbReference type="NCBIfam" id="NF003216">
    <property type="entry name" value="PRK04181.1"/>
    <property type="match status" value="1"/>
</dbReference>
<keyword evidence="1 7" id="KW-0808">Transferase</keyword>
<protein>
    <recommendedName>
        <fullName evidence="5">4-(cytidine 5'-diphospho)-2-C-methyl-D-erythritol kinase</fullName>
        <ecNumber evidence="5">2.7.1.148</ecNumber>
    </recommendedName>
</protein>
<dbReference type="GO" id="GO:0005524">
    <property type="term" value="F:ATP binding"/>
    <property type="evidence" value="ECO:0007669"/>
    <property type="project" value="UniProtKB-KW"/>
</dbReference>
<dbReference type="AlphaFoldDB" id="A0A1X9T1D1"/>
<dbReference type="Pfam" id="PF00288">
    <property type="entry name" value="GHMP_kinases_N"/>
    <property type="match status" value="1"/>
</dbReference>
<reference evidence="7 8" key="1">
    <citation type="journal article" date="2017" name="Genome Biol. Evol.">
        <title>Comparative Genomic Analysis Identifies a Campylobacter Clade Deficient in Selenium Metabolism.</title>
        <authorList>
            <person name="Miller W.G."/>
            <person name="Yee E."/>
            <person name="Lopes B.S."/>
            <person name="Chapman M.H."/>
            <person name="Huynh S."/>
            <person name="Bono J.L."/>
            <person name="Parker C.T."/>
            <person name="Strachan N.J.C."/>
            <person name="Forbes K.J."/>
        </authorList>
    </citation>
    <scope>NUCLEOTIDE SEQUENCE [LARGE SCALE GENOMIC DNA]</scope>
    <source>
        <strain evidence="7 8">RM8964</strain>
    </source>
</reference>
<evidence type="ECO:0000256" key="3">
    <source>
        <dbReference type="ARBA" id="ARBA00022777"/>
    </source>
</evidence>
<organism evidence="7 8">
    <name type="scientific">Campylobacter vicugnae</name>
    <dbReference type="NCBI Taxonomy" id="1660076"/>
    <lineage>
        <taxon>Bacteria</taxon>
        <taxon>Pseudomonadati</taxon>
        <taxon>Campylobacterota</taxon>
        <taxon>Epsilonproteobacteria</taxon>
        <taxon>Campylobacterales</taxon>
        <taxon>Campylobacteraceae</taxon>
        <taxon>Campylobacter</taxon>
    </lineage>
</organism>
<gene>
    <name evidence="7" type="primary">ispE</name>
    <name evidence="7" type="ORF">CVIC8964_0870</name>
</gene>
<dbReference type="InterPro" id="IPR004424">
    <property type="entry name" value="IspE"/>
</dbReference>
<dbReference type="RefSeq" id="WP_086276405.1">
    <property type="nucleotide sequence ID" value="NZ_CP018791.1"/>
</dbReference>
<evidence type="ECO:0000313" key="8">
    <source>
        <dbReference type="Proteomes" id="UP000194265"/>
    </source>
</evidence>
<keyword evidence="4" id="KW-0067">ATP-binding</keyword>
<evidence type="ECO:0000256" key="4">
    <source>
        <dbReference type="ARBA" id="ARBA00022840"/>
    </source>
</evidence>
<proteinExistence type="predicted"/>
<dbReference type="SUPFAM" id="SSF54211">
    <property type="entry name" value="Ribosomal protein S5 domain 2-like"/>
    <property type="match status" value="1"/>
</dbReference>
<evidence type="ECO:0000256" key="2">
    <source>
        <dbReference type="ARBA" id="ARBA00022741"/>
    </source>
</evidence>
<dbReference type="OrthoDB" id="9809438at2"/>
<dbReference type="InterPro" id="IPR006204">
    <property type="entry name" value="GHMP_kinase_N_dom"/>
</dbReference>
<dbReference type="InterPro" id="IPR014721">
    <property type="entry name" value="Ribsml_uS5_D2-typ_fold_subgr"/>
</dbReference>
<dbReference type="STRING" id="1660074.CVIC8964_0870"/>
<dbReference type="EMBL" id="CP018791">
    <property type="protein sequence ID" value="ARR02281.1"/>
    <property type="molecule type" value="Genomic_DNA"/>
</dbReference>
<evidence type="ECO:0000256" key="5">
    <source>
        <dbReference type="NCBIfam" id="TIGR00154"/>
    </source>
</evidence>
<dbReference type="Proteomes" id="UP000194265">
    <property type="component" value="Chromosome"/>
</dbReference>
<keyword evidence="3 7" id="KW-0418">Kinase</keyword>